<dbReference type="VEuPathDB" id="TriTrypDB:TcIL3000_0_38180"/>
<comment type="caution">
    <text evidence="2">The sequence shown here is derived from an EMBL/GenBank/DDBJ whole genome shotgun (WGS) entry which is preliminary data.</text>
</comment>
<name>F9W741_TRYCI</name>
<feature type="compositionally biased region" description="Acidic residues" evidence="1">
    <location>
        <begin position="384"/>
        <end position="407"/>
    </location>
</feature>
<organism evidence="2 3">
    <name type="scientific">Trypanosoma congolense (strain IL3000)</name>
    <dbReference type="NCBI Taxonomy" id="1068625"/>
    <lineage>
        <taxon>Eukaryota</taxon>
        <taxon>Discoba</taxon>
        <taxon>Euglenozoa</taxon>
        <taxon>Kinetoplastea</taxon>
        <taxon>Metakinetoplastina</taxon>
        <taxon>Trypanosomatida</taxon>
        <taxon>Trypanosomatidae</taxon>
        <taxon>Trypanosoma</taxon>
        <taxon>Nannomonas</taxon>
    </lineage>
</organism>
<accession>F9W741</accession>
<feature type="compositionally biased region" description="Basic and acidic residues" evidence="1">
    <location>
        <begin position="351"/>
        <end position="383"/>
    </location>
</feature>
<feature type="compositionally biased region" description="Low complexity" evidence="1">
    <location>
        <begin position="289"/>
        <end position="300"/>
    </location>
</feature>
<reference evidence="3" key="1">
    <citation type="submission" date="2011-07" db="EMBL/GenBank/DDBJ databases">
        <title>Divergent evolution of antigenic variation in African trypanosomes.</title>
        <authorList>
            <person name="Jackson A.P."/>
            <person name="Berry A."/>
            <person name="Allison H.C."/>
            <person name="Burton P."/>
            <person name="Anderson J."/>
            <person name="Aslett M."/>
            <person name="Brown R."/>
            <person name="Corton N."/>
            <person name="Harris D."/>
            <person name="Hauser H."/>
            <person name="Gamble J."/>
            <person name="Gilderthorp R."/>
            <person name="McQuillan J."/>
            <person name="Quail M.A."/>
            <person name="Sanders M."/>
            <person name="Van Tonder A."/>
            <person name="Ginger M.L."/>
            <person name="Donelson J.E."/>
            <person name="Field M.C."/>
            <person name="Barry J.D."/>
            <person name="Berriman M."/>
            <person name="Hertz-Fowler C."/>
        </authorList>
    </citation>
    <scope>NUCLEOTIDE SEQUENCE [LARGE SCALE GENOMIC DNA]</scope>
    <source>
        <strain evidence="3">IL3000</strain>
    </source>
</reference>
<proteinExistence type="predicted"/>
<feature type="compositionally biased region" description="Polar residues" evidence="1">
    <location>
        <begin position="223"/>
        <end position="248"/>
    </location>
</feature>
<gene>
    <name evidence="2" type="ORF">TCIL3000_0_38180</name>
</gene>
<feature type="region of interest" description="Disordered" evidence="1">
    <location>
        <begin position="205"/>
        <end position="419"/>
    </location>
</feature>
<evidence type="ECO:0000313" key="3">
    <source>
        <dbReference type="Proteomes" id="UP000000702"/>
    </source>
</evidence>
<evidence type="ECO:0000256" key="1">
    <source>
        <dbReference type="SAM" id="MobiDB-lite"/>
    </source>
</evidence>
<keyword evidence="3" id="KW-1185">Reference proteome</keyword>
<dbReference type="EMBL" id="CAEQ01000977">
    <property type="protein sequence ID" value="CCD13000.1"/>
    <property type="molecule type" value="Genomic_DNA"/>
</dbReference>
<feature type="region of interest" description="Disordered" evidence="1">
    <location>
        <begin position="52"/>
        <end position="142"/>
    </location>
</feature>
<evidence type="ECO:0000313" key="2">
    <source>
        <dbReference type="EMBL" id="CCD13000.1"/>
    </source>
</evidence>
<protein>
    <submittedName>
        <fullName evidence="2">WGS project CAEQ00000000 data, annotated contig 1562</fullName>
    </submittedName>
</protein>
<reference evidence="2 3" key="2">
    <citation type="journal article" date="2012" name="Proc. Natl. Acad. Sci. U.S.A.">
        <title>Antigenic diversity is generated by distinct evolutionary mechanisms in African trypanosome species.</title>
        <authorList>
            <person name="Jackson A.P."/>
            <person name="Berry A."/>
            <person name="Aslett M."/>
            <person name="Allison H.C."/>
            <person name="Burton P."/>
            <person name="Vavrova-Anderson J."/>
            <person name="Brown R."/>
            <person name="Browne H."/>
            <person name="Corton N."/>
            <person name="Hauser H."/>
            <person name="Gamble J."/>
            <person name="Gilderthorp R."/>
            <person name="Marcello L."/>
            <person name="McQuillan J."/>
            <person name="Otto T.D."/>
            <person name="Quail M.A."/>
            <person name="Sanders M.J."/>
            <person name="van Tonder A."/>
            <person name="Ginger M.L."/>
            <person name="Field M.C."/>
            <person name="Barry J.D."/>
            <person name="Hertz-Fowler C."/>
            <person name="Berriman M."/>
        </authorList>
    </citation>
    <scope>NUCLEOTIDE SEQUENCE [LARGE SCALE GENOMIC DNA]</scope>
    <source>
        <strain evidence="2 3">IL3000</strain>
    </source>
</reference>
<dbReference type="AlphaFoldDB" id="F9W741"/>
<dbReference type="Proteomes" id="UP000000702">
    <property type="component" value="Unassembled WGS sequence"/>
</dbReference>
<sequence length="419" mass="44784">MCSSHRRKVAWDSSLDYTHVDERRLPAASRAASLETQLSQYLYPFLDRSGSGNSKGGDVGHSAAAGARKSGSLKMKKKVKQATPDATELPRPSDRPSPNFDHHREECPPQTGSPANHDNETNEDDNMQPTRPEACEASTVSHFRKSSITSQLQYGTCGGDDDLQHCAQLLLERCNGSSTRPPLGFSYKCVDTGRYMPHLMVGSLPPSRGSRASRKGKHYTALVSASHNRISISPGSRASERTGTTSSGLKKPRNAGQPEPATEKLTPISPSQGLEEEDTAVPHSAAGQSSGSSDTTSTNTLYVCEAEEGALDTKQTLPSGPPDVKAEEPATPTEAERSGTTCESGMADAKSGAREEPVIRETGERAGDPHEETSEKTEEKVDEEKDPNEELSEAEESGEECVTDGEITESAPEEVATGG</sequence>